<keyword evidence="3" id="KW-1185">Reference proteome</keyword>
<dbReference type="GO" id="GO:0003677">
    <property type="term" value="F:DNA binding"/>
    <property type="evidence" value="ECO:0007669"/>
    <property type="project" value="UniProtKB-KW"/>
</dbReference>
<dbReference type="OrthoDB" id="680346at2"/>
<reference evidence="2 3" key="1">
    <citation type="submission" date="2016-10" db="EMBL/GenBank/DDBJ databases">
        <authorList>
            <person name="de Groot N.N."/>
        </authorList>
    </citation>
    <scope>NUCLEOTIDE SEQUENCE [LARGE SCALE GENOMIC DNA]</scope>
    <source>
        <strain evidence="2 3">DSM 22900</strain>
    </source>
</reference>
<feature type="domain" description="HTH cro/C1-type" evidence="1">
    <location>
        <begin position="29"/>
        <end position="79"/>
    </location>
</feature>
<dbReference type="InterPro" id="IPR010982">
    <property type="entry name" value="Lambda_DNA-bd_dom_sf"/>
</dbReference>
<dbReference type="PROSITE" id="PS50943">
    <property type="entry name" value="HTH_CROC1"/>
    <property type="match status" value="1"/>
</dbReference>
<gene>
    <name evidence="2" type="ORF">SAMN05421747_103209</name>
</gene>
<dbReference type="CDD" id="cd00093">
    <property type="entry name" value="HTH_XRE"/>
    <property type="match status" value="1"/>
</dbReference>
<dbReference type="STRING" id="623281.SAMN05421747_103209"/>
<proteinExistence type="predicted"/>
<dbReference type="InterPro" id="IPR001387">
    <property type="entry name" value="Cro/C1-type_HTH"/>
</dbReference>
<dbReference type="SMART" id="SM00530">
    <property type="entry name" value="HTH_XRE"/>
    <property type="match status" value="1"/>
</dbReference>
<dbReference type="EMBL" id="FOLL01000003">
    <property type="protein sequence ID" value="SFC03831.1"/>
    <property type="molecule type" value="Genomic_DNA"/>
</dbReference>
<evidence type="ECO:0000313" key="3">
    <source>
        <dbReference type="Proteomes" id="UP000199577"/>
    </source>
</evidence>
<protein>
    <submittedName>
        <fullName evidence="2">DNA-binding transcriptional regulator, XRE family</fullName>
    </submittedName>
</protein>
<evidence type="ECO:0000313" key="2">
    <source>
        <dbReference type="EMBL" id="SFC03831.1"/>
    </source>
</evidence>
<dbReference type="AlphaFoldDB" id="A0A1I1FX30"/>
<dbReference type="RefSeq" id="WP_090972086.1">
    <property type="nucleotide sequence ID" value="NZ_FOLL01000003.1"/>
</dbReference>
<dbReference type="Proteomes" id="UP000199577">
    <property type="component" value="Unassembled WGS sequence"/>
</dbReference>
<dbReference type="Pfam" id="PF13443">
    <property type="entry name" value="HTH_26"/>
    <property type="match status" value="1"/>
</dbReference>
<accession>A0A1I1FX30</accession>
<dbReference type="Gene3D" id="1.10.260.40">
    <property type="entry name" value="lambda repressor-like DNA-binding domains"/>
    <property type="match status" value="1"/>
</dbReference>
<sequence length="179" mass="20335">MSLEKASPKQYIDPVALSAFREIFWRKCKEKDITLEDLADRTGLSYIQIYRIVRGKKNTSFSNVIAVIRAAEFQPVEILDFEIEIPVYPPLRGKKVNEDGKKLRKSPGPSFFINEYIENGIFDDNGLTAAELTKLVNDDLGKGFDESDFSTEMGRFCDKGALTREKEGSAYRYFVPSAK</sequence>
<organism evidence="2 3">
    <name type="scientific">Parapedobacter composti</name>
    <dbReference type="NCBI Taxonomy" id="623281"/>
    <lineage>
        <taxon>Bacteria</taxon>
        <taxon>Pseudomonadati</taxon>
        <taxon>Bacteroidota</taxon>
        <taxon>Sphingobacteriia</taxon>
        <taxon>Sphingobacteriales</taxon>
        <taxon>Sphingobacteriaceae</taxon>
        <taxon>Parapedobacter</taxon>
    </lineage>
</organism>
<keyword evidence="2" id="KW-0238">DNA-binding</keyword>
<dbReference type="SUPFAM" id="SSF47413">
    <property type="entry name" value="lambda repressor-like DNA-binding domains"/>
    <property type="match status" value="1"/>
</dbReference>
<name>A0A1I1FX30_9SPHI</name>
<evidence type="ECO:0000259" key="1">
    <source>
        <dbReference type="PROSITE" id="PS50943"/>
    </source>
</evidence>